<evidence type="ECO:0000256" key="2">
    <source>
        <dbReference type="ARBA" id="ARBA00022857"/>
    </source>
</evidence>
<dbReference type="Gene3D" id="3.40.50.720">
    <property type="entry name" value="NAD(P)-binding Rossmann-like Domain"/>
    <property type="match status" value="2"/>
</dbReference>
<accession>A0AAJ7EEV9</accession>
<dbReference type="SUPFAM" id="SSF51735">
    <property type="entry name" value="NAD(P)-binding Rossmann-fold domains"/>
    <property type="match status" value="1"/>
</dbReference>
<evidence type="ECO:0000256" key="1">
    <source>
        <dbReference type="ARBA" id="ARBA00006484"/>
    </source>
</evidence>
<keyword evidence="3" id="KW-0560">Oxidoreductase</keyword>
<keyword evidence="2" id="KW-0521">NADP</keyword>
<dbReference type="PANTHER" id="PTHR43963">
    <property type="entry name" value="CARBONYL REDUCTASE 1-RELATED"/>
    <property type="match status" value="1"/>
</dbReference>
<dbReference type="PANTHER" id="PTHR43963:SF6">
    <property type="entry name" value="CHAIN DEHYDROGENASE FAMILY PROTEIN, PUTATIVE (AFU_ORTHOLOGUE AFUA_3G15350)-RELATED"/>
    <property type="match status" value="1"/>
</dbReference>
<comment type="similarity">
    <text evidence="1">Belongs to the short-chain dehydrogenases/reductases (SDR) family.</text>
</comment>
<evidence type="ECO:0000313" key="4">
    <source>
        <dbReference type="RefSeq" id="XP_013174676.1"/>
    </source>
</evidence>
<dbReference type="Pfam" id="PF00106">
    <property type="entry name" value="adh_short"/>
    <property type="match status" value="1"/>
</dbReference>
<protein>
    <submittedName>
        <fullName evidence="4">Carbonyl reductase [NADPH] 1-like isoform X2</fullName>
    </submittedName>
</protein>
<dbReference type="RefSeq" id="XP_013174676.1">
    <property type="nucleotide sequence ID" value="XM_013319222.1"/>
</dbReference>
<name>A0AAJ7EEV9_PAPXU</name>
<dbReference type="GeneID" id="106123086"/>
<dbReference type="AlphaFoldDB" id="A0AAJ7EEV9"/>
<dbReference type="Proteomes" id="UP000694872">
    <property type="component" value="Unplaced"/>
</dbReference>
<gene>
    <name evidence="4" type="primary">LOC106123086</name>
</gene>
<dbReference type="InterPro" id="IPR002347">
    <property type="entry name" value="SDR_fam"/>
</dbReference>
<reference evidence="4" key="1">
    <citation type="submission" date="2025-08" db="UniProtKB">
        <authorList>
            <consortium name="RefSeq"/>
        </authorList>
    </citation>
    <scope>IDENTIFICATION</scope>
</reference>
<evidence type="ECO:0000256" key="3">
    <source>
        <dbReference type="ARBA" id="ARBA00023002"/>
    </source>
</evidence>
<proteinExistence type="inferred from homology"/>
<sequence length="148" mass="16187">MSNNKVAIVTGANKGLGFPLVKELCEKLDGIVYLTSRDETREAVKENKEIEDGWGDSPYVVSKVGVNAYTFLLNRRLADRGIKVDCVHPGYVISDMTRGSGNVSPDEAAKVVVKVALDSESGGRYFWHNGDVVPWDGPDPRGYIDGKK</sequence>
<organism evidence="4">
    <name type="scientific">Papilio xuthus</name>
    <name type="common">Asian swallowtail butterfly</name>
    <dbReference type="NCBI Taxonomy" id="66420"/>
    <lineage>
        <taxon>Eukaryota</taxon>
        <taxon>Metazoa</taxon>
        <taxon>Ecdysozoa</taxon>
        <taxon>Arthropoda</taxon>
        <taxon>Hexapoda</taxon>
        <taxon>Insecta</taxon>
        <taxon>Pterygota</taxon>
        <taxon>Neoptera</taxon>
        <taxon>Endopterygota</taxon>
        <taxon>Lepidoptera</taxon>
        <taxon>Glossata</taxon>
        <taxon>Ditrysia</taxon>
        <taxon>Papilionoidea</taxon>
        <taxon>Papilionidae</taxon>
        <taxon>Papilioninae</taxon>
        <taxon>Papilio</taxon>
    </lineage>
</organism>
<dbReference type="InterPro" id="IPR036291">
    <property type="entry name" value="NAD(P)-bd_dom_sf"/>
</dbReference>
<dbReference type="GO" id="GO:0016491">
    <property type="term" value="F:oxidoreductase activity"/>
    <property type="evidence" value="ECO:0007669"/>
    <property type="project" value="UniProtKB-KW"/>
</dbReference>